<keyword evidence="2" id="KW-1185">Reference proteome</keyword>
<evidence type="ECO:0008006" key="3">
    <source>
        <dbReference type="Google" id="ProtNLM"/>
    </source>
</evidence>
<gene>
    <name evidence="1" type="ORF">ACFOEB_16040</name>
</gene>
<dbReference type="EMBL" id="JBHRTL010000031">
    <property type="protein sequence ID" value="MFC3156723.1"/>
    <property type="molecule type" value="Genomic_DNA"/>
</dbReference>
<reference evidence="2" key="1">
    <citation type="journal article" date="2019" name="Int. J. Syst. Evol. Microbiol.">
        <title>The Global Catalogue of Microorganisms (GCM) 10K type strain sequencing project: providing services to taxonomists for standard genome sequencing and annotation.</title>
        <authorList>
            <consortium name="The Broad Institute Genomics Platform"/>
            <consortium name="The Broad Institute Genome Sequencing Center for Infectious Disease"/>
            <person name="Wu L."/>
            <person name="Ma J."/>
        </authorList>
    </citation>
    <scope>NUCLEOTIDE SEQUENCE [LARGE SCALE GENOMIC DNA]</scope>
    <source>
        <strain evidence="2">KCTC 52141</strain>
    </source>
</reference>
<sequence length="72" mass="7771">MMNDVAVGIDVSKKKLDVCIARSGEYKTKALSNTHSGHKELVRWLEAQGVSHETSVALEATGPCPQCFDPNA</sequence>
<dbReference type="Proteomes" id="UP001595548">
    <property type="component" value="Unassembled WGS sequence"/>
</dbReference>
<protein>
    <recommendedName>
        <fullName evidence="3">Transposase</fullName>
    </recommendedName>
</protein>
<organism evidence="1 2">
    <name type="scientific">Gilvimarinus japonicus</name>
    <dbReference type="NCBI Taxonomy" id="1796469"/>
    <lineage>
        <taxon>Bacteria</taxon>
        <taxon>Pseudomonadati</taxon>
        <taxon>Pseudomonadota</taxon>
        <taxon>Gammaproteobacteria</taxon>
        <taxon>Cellvibrionales</taxon>
        <taxon>Cellvibrionaceae</taxon>
        <taxon>Gilvimarinus</taxon>
    </lineage>
</organism>
<dbReference type="RefSeq" id="WP_382418086.1">
    <property type="nucleotide sequence ID" value="NZ_AP031500.1"/>
</dbReference>
<evidence type="ECO:0000313" key="1">
    <source>
        <dbReference type="EMBL" id="MFC3156723.1"/>
    </source>
</evidence>
<comment type="caution">
    <text evidence="1">The sequence shown here is derived from an EMBL/GenBank/DDBJ whole genome shotgun (WGS) entry which is preliminary data.</text>
</comment>
<evidence type="ECO:0000313" key="2">
    <source>
        <dbReference type="Proteomes" id="UP001595548"/>
    </source>
</evidence>
<accession>A0ABV7HS74</accession>
<proteinExistence type="predicted"/>
<name>A0ABV7HS74_9GAMM</name>